<evidence type="ECO:0000256" key="2">
    <source>
        <dbReference type="ARBA" id="ARBA00022448"/>
    </source>
</evidence>
<sequence>MPTDRLMRDAISRTAMLGAMLLASDSFALAVVDYFELTLEQLLEVKVHSAAKKAEAVADASAAIYVVTSEDIIRSGVTSIPDALRMVPGMQVARTDSNSWAISIRGFNNGLANKLLVLIDGRTIYNPVFGGVLWEAHNLMLEDVERIEVVRGPGGTLWGANAVNGVINIITKHTSDTSGNLISAIYGNEEKGTLSTRQGGHFGSNSSYRVYANVFKQDASRAPPAAGSDKQQDTYDEWNGFRTGFRADWSDEFTLQGDAYRTDTEQRRPHFSLIAPYMPIKQQIIRYDGINLLGRWTDKHHDGSLLSIQTYVDWARRDEPFNFIDDRITYDLDAQYNFAPLSAHDIILGAGYRYLTDDEQGDNNTAFTPQKRRNSLYSAFVQDKITLAPEAWFLTLGAKFEHNEFSGFEFQPNARLQWHPGQNQTLWASVSRAVRTPTPIEEDLTSTLATAANVRAAFVPNDDFKSEKLTAYELGYRQQLAPAISVDVAAFYNDYDSLSTTMADPENVQLVNNGIDPPHIFIPFIFTNNMQGTSEGIETAINWAVNPNLKIAANYSYLQLSLRALDPTQEEAEKLAPEHQAGLKIFWNINHNWTLDTTATYVDELPASKVDSYLRLDINLGTQLSKTLRLNITGQNLTDSSHREFNKADNINAGEIERNIFAKLTWQF</sequence>
<dbReference type="PANTHER" id="PTHR30069">
    <property type="entry name" value="TONB-DEPENDENT OUTER MEMBRANE RECEPTOR"/>
    <property type="match status" value="1"/>
</dbReference>
<evidence type="ECO:0000313" key="12">
    <source>
        <dbReference type="EMBL" id="MDR7091569.1"/>
    </source>
</evidence>
<dbReference type="Gene3D" id="2.40.170.20">
    <property type="entry name" value="TonB-dependent receptor, beta-barrel domain"/>
    <property type="match status" value="1"/>
</dbReference>
<keyword evidence="3 8" id="KW-1134">Transmembrane beta strand</keyword>
<evidence type="ECO:0000313" key="13">
    <source>
        <dbReference type="Proteomes" id="UP001253595"/>
    </source>
</evidence>
<evidence type="ECO:0000256" key="5">
    <source>
        <dbReference type="ARBA" id="ARBA00023077"/>
    </source>
</evidence>
<evidence type="ECO:0000256" key="7">
    <source>
        <dbReference type="ARBA" id="ARBA00023237"/>
    </source>
</evidence>
<reference evidence="12 13" key="1">
    <citation type="submission" date="2023-07" db="EMBL/GenBank/DDBJ databases">
        <title>Sorghum-associated microbial communities from plants grown in Nebraska, USA.</title>
        <authorList>
            <person name="Schachtman D."/>
        </authorList>
    </citation>
    <scope>NUCLEOTIDE SEQUENCE [LARGE SCALE GENOMIC DNA]</scope>
    <source>
        <strain evidence="12 13">BE190</strain>
    </source>
</reference>
<evidence type="ECO:0000259" key="11">
    <source>
        <dbReference type="Pfam" id="PF07715"/>
    </source>
</evidence>
<keyword evidence="6 8" id="KW-0472">Membrane</keyword>
<feature type="domain" description="TonB-dependent receptor plug" evidence="11">
    <location>
        <begin position="58"/>
        <end position="166"/>
    </location>
</feature>
<comment type="subcellular location">
    <subcellularLocation>
        <location evidence="1 8">Cell outer membrane</location>
        <topology evidence="1 8">Multi-pass membrane protein</topology>
    </subcellularLocation>
</comment>
<dbReference type="EMBL" id="JAVDVX010000007">
    <property type="protein sequence ID" value="MDR7091569.1"/>
    <property type="molecule type" value="Genomic_DNA"/>
</dbReference>
<keyword evidence="7 8" id="KW-0998">Cell outer membrane</keyword>
<accession>A0ABU1V288</accession>
<name>A0ABU1V288_9GAMM</name>
<dbReference type="InterPro" id="IPR039426">
    <property type="entry name" value="TonB-dep_rcpt-like"/>
</dbReference>
<evidence type="ECO:0000256" key="1">
    <source>
        <dbReference type="ARBA" id="ARBA00004571"/>
    </source>
</evidence>
<evidence type="ECO:0000256" key="4">
    <source>
        <dbReference type="ARBA" id="ARBA00022692"/>
    </source>
</evidence>
<dbReference type="Proteomes" id="UP001253595">
    <property type="component" value="Unassembled WGS sequence"/>
</dbReference>
<proteinExistence type="inferred from homology"/>
<dbReference type="InterPro" id="IPR012910">
    <property type="entry name" value="Plug_dom"/>
</dbReference>
<dbReference type="RefSeq" id="WP_310075007.1">
    <property type="nucleotide sequence ID" value="NZ_JAVDVX010000007.1"/>
</dbReference>
<evidence type="ECO:0000256" key="6">
    <source>
        <dbReference type="ARBA" id="ARBA00023136"/>
    </source>
</evidence>
<dbReference type="SUPFAM" id="SSF56935">
    <property type="entry name" value="Porins"/>
    <property type="match status" value="1"/>
</dbReference>
<dbReference type="CDD" id="cd01347">
    <property type="entry name" value="ligand_gated_channel"/>
    <property type="match status" value="1"/>
</dbReference>
<comment type="caution">
    <text evidence="12">The sequence shown here is derived from an EMBL/GenBank/DDBJ whole genome shotgun (WGS) entry which is preliminary data.</text>
</comment>
<evidence type="ECO:0000259" key="10">
    <source>
        <dbReference type="Pfam" id="PF00593"/>
    </source>
</evidence>
<dbReference type="Pfam" id="PF00593">
    <property type="entry name" value="TonB_dep_Rec_b-barrel"/>
    <property type="match status" value="1"/>
</dbReference>
<dbReference type="InterPro" id="IPR000531">
    <property type="entry name" value="Beta-barrel_TonB"/>
</dbReference>
<comment type="similarity">
    <text evidence="8 9">Belongs to the TonB-dependent receptor family.</text>
</comment>
<evidence type="ECO:0000256" key="8">
    <source>
        <dbReference type="PROSITE-ProRule" id="PRU01360"/>
    </source>
</evidence>
<dbReference type="PROSITE" id="PS52016">
    <property type="entry name" value="TONB_DEPENDENT_REC_3"/>
    <property type="match status" value="1"/>
</dbReference>
<dbReference type="Gene3D" id="2.170.130.10">
    <property type="entry name" value="TonB-dependent receptor, plug domain"/>
    <property type="match status" value="1"/>
</dbReference>
<evidence type="ECO:0000256" key="9">
    <source>
        <dbReference type="RuleBase" id="RU003357"/>
    </source>
</evidence>
<protein>
    <submittedName>
        <fullName evidence="12">Iron complex outermembrane receptor protein</fullName>
    </submittedName>
</protein>
<dbReference type="InterPro" id="IPR037066">
    <property type="entry name" value="Plug_dom_sf"/>
</dbReference>
<feature type="domain" description="TonB-dependent receptor-like beta-barrel" evidence="10">
    <location>
        <begin position="198"/>
        <end position="637"/>
    </location>
</feature>
<keyword evidence="4 8" id="KW-0812">Transmembrane</keyword>
<keyword evidence="12" id="KW-0675">Receptor</keyword>
<keyword evidence="2 8" id="KW-0813">Transport</keyword>
<dbReference type="InterPro" id="IPR036942">
    <property type="entry name" value="Beta-barrel_TonB_sf"/>
</dbReference>
<keyword evidence="13" id="KW-1185">Reference proteome</keyword>
<organism evidence="12 13">
    <name type="scientific">Cellvibrio fibrivorans</name>
    <dbReference type="NCBI Taxonomy" id="126350"/>
    <lineage>
        <taxon>Bacteria</taxon>
        <taxon>Pseudomonadati</taxon>
        <taxon>Pseudomonadota</taxon>
        <taxon>Gammaproteobacteria</taxon>
        <taxon>Cellvibrionales</taxon>
        <taxon>Cellvibrionaceae</taxon>
        <taxon>Cellvibrio</taxon>
    </lineage>
</organism>
<keyword evidence="5 9" id="KW-0798">TonB box</keyword>
<evidence type="ECO:0000256" key="3">
    <source>
        <dbReference type="ARBA" id="ARBA00022452"/>
    </source>
</evidence>
<gene>
    <name evidence="12" type="ORF">J2X05_003604</name>
</gene>
<dbReference type="Pfam" id="PF07715">
    <property type="entry name" value="Plug"/>
    <property type="match status" value="1"/>
</dbReference>
<dbReference type="PANTHER" id="PTHR30069:SF27">
    <property type="entry name" value="BLL4766 PROTEIN"/>
    <property type="match status" value="1"/>
</dbReference>